<feature type="transmembrane region" description="Helical" evidence="3">
    <location>
        <begin position="834"/>
        <end position="851"/>
    </location>
</feature>
<dbReference type="Gene3D" id="2.70.98.40">
    <property type="entry name" value="Glycoside hydrolase, family 65, N-terminal domain"/>
    <property type="match status" value="2"/>
</dbReference>
<evidence type="ECO:0000313" key="8">
    <source>
        <dbReference type="Proteomes" id="UP001236657"/>
    </source>
</evidence>
<proteinExistence type="predicted"/>
<protein>
    <submittedName>
        <fullName evidence="7">Glucoamylase family protein</fullName>
    </submittedName>
</protein>
<dbReference type="InterPro" id="IPR011013">
    <property type="entry name" value="Gal_mutarotase_sf_dom"/>
</dbReference>
<dbReference type="Gene3D" id="1.50.10.10">
    <property type="match status" value="1"/>
</dbReference>
<evidence type="ECO:0000259" key="4">
    <source>
        <dbReference type="Pfam" id="PF06165"/>
    </source>
</evidence>
<keyword evidence="1" id="KW-0328">Glycosyltransferase</keyword>
<reference evidence="7 8" key="1">
    <citation type="submission" date="2023-08" db="EMBL/GenBank/DDBJ databases">
        <title>New molecular markers tilS and rpoB for phylogenetic and monitoring studies of the genus Thiothrix biodiversity.</title>
        <authorList>
            <person name="Ravin N.V."/>
            <person name="Smolyakov D."/>
            <person name="Markov N.D."/>
            <person name="Beletsky A.V."/>
            <person name="Mardanov A.V."/>
            <person name="Rudenko T.S."/>
            <person name="Grabovich M.Y."/>
        </authorList>
    </citation>
    <scope>NUCLEOTIDE SEQUENCE [LARGE SCALE GENOMIC DNA]</scope>
    <source>
        <strain evidence="7 8">MK1</strain>
    </source>
</reference>
<feature type="domain" description="Glycoamylase-like" evidence="5">
    <location>
        <begin position="1311"/>
        <end position="1510"/>
    </location>
</feature>
<dbReference type="InterPro" id="IPR010383">
    <property type="entry name" value="Glyco_hydrolase_94_b-supersand"/>
</dbReference>
<dbReference type="SUPFAM" id="SSF74650">
    <property type="entry name" value="Galactose mutarotase-like"/>
    <property type="match status" value="2"/>
</dbReference>
<feature type="domain" description="Glycosyl hydrolase 94 catalytic" evidence="6">
    <location>
        <begin position="2351"/>
        <end position="2775"/>
    </location>
</feature>
<dbReference type="Gene3D" id="2.60.420.10">
    <property type="entry name" value="Maltose phosphorylase, domain 3"/>
    <property type="match status" value="1"/>
</dbReference>
<dbReference type="SMART" id="SM01068">
    <property type="entry name" value="CBM_X"/>
    <property type="match status" value="2"/>
</dbReference>
<dbReference type="InterPro" id="IPR052047">
    <property type="entry name" value="GH94_Enzymes"/>
</dbReference>
<feature type="transmembrane region" description="Helical" evidence="3">
    <location>
        <begin position="857"/>
        <end position="878"/>
    </location>
</feature>
<accession>A0ABY9MN63</accession>
<dbReference type="Proteomes" id="UP001236657">
    <property type="component" value="Chromosome"/>
</dbReference>
<keyword evidence="3" id="KW-0472">Membrane</keyword>
<dbReference type="InterPro" id="IPR037820">
    <property type="entry name" value="GH94N_NdvB"/>
</dbReference>
<keyword evidence="3" id="KW-0812">Transmembrane</keyword>
<evidence type="ECO:0000313" key="7">
    <source>
        <dbReference type="EMBL" id="WML90094.1"/>
    </source>
</evidence>
<feature type="domain" description="Glycosyl hydrolase 94 supersandwich" evidence="4">
    <location>
        <begin position="1563"/>
        <end position="1840"/>
    </location>
</feature>
<dbReference type="Pfam" id="PF06165">
    <property type="entry name" value="GH94_b-supersand"/>
    <property type="match status" value="2"/>
</dbReference>
<keyword evidence="2" id="KW-0808">Transferase</keyword>
<evidence type="ECO:0000256" key="1">
    <source>
        <dbReference type="ARBA" id="ARBA00022676"/>
    </source>
</evidence>
<evidence type="ECO:0000256" key="3">
    <source>
        <dbReference type="SAM" id="Phobius"/>
    </source>
</evidence>
<feature type="transmembrane region" description="Helical" evidence="3">
    <location>
        <begin position="981"/>
        <end position="1001"/>
    </location>
</feature>
<dbReference type="Pfam" id="PF17167">
    <property type="entry name" value="Glyco_hydro_94"/>
    <property type="match status" value="1"/>
</dbReference>
<dbReference type="InterPro" id="IPR037824">
    <property type="entry name" value="GH94N_2_NdvB"/>
</dbReference>
<dbReference type="Gene3D" id="1.50.10.140">
    <property type="match status" value="2"/>
</dbReference>
<dbReference type="CDD" id="cd11756">
    <property type="entry name" value="GH94N_ChvB_NdvB_1_like"/>
    <property type="match status" value="1"/>
</dbReference>
<organism evidence="7 8">
    <name type="scientific">Thiothrix lacustris</name>
    <dbReference type="NCBI Taxonomy" id="525917"/>
    <lineage>
        <taxon>Bacteria</taxon>
        <taxon>Pseudomonadati</taxon>
        <taxon>Pseudomonadota</taxon>
        <taxon>Gammaproteobacteria</taxon>
        <taxon>Thiotrichales</taxon>
        <taxon>Thiotrichaceae</taxon>
        <taxon>Thiothrix</taxon>
    </lineage>
</organism>
<evidence type="ECO:0000259" key="5">
    <source>
        <dbReference type="Pfam" id="PF10091"/>
    </source>
</evidence>
<dbReference type="CDD" id="cd11753">
    <property type="entry name" value="GH94N_ChvB_NdvB_2_like"/>
    <property type="match status" value="1"/>
</dbReference>
<evidence type="ECO:0000259" key="6">
    <source>
        <dbReference type="Pfam" id="PF17167"/>
    </source>
</evidence>
<feature type="transmembrane region" description="Helical" evidence="3">
    <location>
        <begin position="956"/>
        <end position="975"/>
    </location>
</feature>
<dbReference type="RefSeq" id="WP_308894451.1">
    <property type="nucleotide sequence ID" value="NZ_CP133218.1"/>
</dbReference>
<keyword evidence="3" id="KW-1133">Transmembrane helix</keyword>
<dbReference type="Pfam" id="PF10091">
    <property type="entry name" value="Glycoamylase"/>
    <property type="match status" value="1"/>
</dbReference>
<dbReference type="EMBL" id="CP133218">
    <property type="protein sequence ID" value="WML90094.1"/>
    <property type="molecule type" value="Genomic_DNA"/>
</dbReference>
<name>A0ABY9MN63_9GAMM</name>
<dbReference type="InterPro" id="IPR037018">
    <property type="entry name" value="GH65_N"/>
</dbReference>
<dbReference type="InterPro" id="IPR008928">
    <property type="entry name" value="6-hairpin_glycosidase_sf"/>
</dbReference>
<dbReference type="SUPFAM" id="SSF48208">
    <property type="entry name" value="Six-hairpin glycosidases"/>
    <property type="match status" value="1"/>
</dbReference>
<sequence length="2853" mass="318066">MKAKPKTLLSSIRVWGAQSFRVNAVRDHTKETQPLRAELFSADQMERHGRTLADTHHLTQQSVQDQLLDRLSDNEAVLVECSRVLTATVSANRRLTPAGEWLLDNFYLIDEQIRTAKRHLPQGYSRELPRLSDGVSSGLPRVYDIALENIAHGDGRVDPDSLSRFVTAYQSVTPLKLGELWAIPIMLRLALIENLRRIAARITADKIDQDLADTWANRMVEAAEQDPKSLIIVIADMARSNPPMTTPFVAELVRRLQWQSAALGLPLSWIEQLLAESHLTIEQLVQIESQQQAADQVSIGNSIGSLRFLGAMDWQAFVETMSVVEQTLCNDPGSAYRAMDFATRDRYRHVVEKVAKYTDYSEGEVAHLAVQLAHAAAAASHGETDRTAHVGFYLIDAGLPQLEQAAQTRLPLLTKLQRVVCCLPLLSFVGGIALLTLLFTGGLLLQAHAEGIQGWHLVLLGILSALATSYLSVALVNWLATLLTTPYALPRMDFSEGIPLPSRTLVVVPTMLSNAASIESMMETLEVRFLANRDTHLHFGLLTDFLDAPEEVLAGDAALLQLAQTGIDHLNAKYPGESGDTFFLFHRPRRWNPHAQVWMGYERKRGKLADLNALLRGGAKDAFALIVGDITPLAGVKYVITLDTDTQLPRDAARQFVGTLAHPLNHAVYDPAKQRVTQGYGILQPCVSVSLSAPNLSHYARLYGGDSGIDPYTRAVSDVYQDVFNEGSFIGKGIYDVDAFEQALGERLPENRILSHDLLEGCYARSGLLSDVLLYEEYPNRYSADVNRRHRWIRGDWQLLGWLLPTVSGLGQKRHKNPLSWLSRWKVFDNLRRSLTAAALTLLLLLGWTVLPDAGFWTLAVLAILLIPSVSASLLSLVRKPTDLLLSQHLAAEMRAAEGHFSQAALTLICLPYEAYFSLDAIIRTLWRMGVSKQRLLEWNPSSEANRDSTKLVDTYRTMWIAPFIAVTAGLYLVLTRPEALLVAAPILLAWWLAPAILWWVSEPLARRTSKLTPDQTVFLRKTARKTWAYFEHLVGVQDNWLPPDNYQVYREVGVAHRTSPTNMGMALLANLAAYDFGYLPLGGLIERTANTLRTMERLERYHGHFYNWYDTQSLQPLLPMYVSTVDSGNLGGHLLTLQPGLLALPDQPILAVRWLAGLQDTVGVLLDNTSDLTPPPLIPLRTALEAAASTRPTTLTAVKRCLEHLSDLAVGDTSEWALALLRQCRAHLDDLRLLVPDGVGDDFAGIPTLRELLLIPASRQQAQERIAALEQLALQASALACMQYDFLYDKPRRLFAIGYNVTERHRDASYYDLLASEARLCSFVTIAQQQVPQESWFALGRLLITTDGEPTLLSWSGSMFEYLMPLLVMPTYANTLIDQTYHAVVQRQIAYGKQRGVPWGTSESGYNTVDVHLNYQYRAFGVPGLGLKRGLAEDLVIAPYASAMALMVDPEAACQNLQRLAADGMVGKFGFYEAVDYTPSRQRRGEERVVIQSFMAHHQGMSLLALAYLLLDRPMQRRFTANPQFQATLLLLQERIPKATAFYTQAAEVSEILLASSEPQIPIRVLNNPNTLLPEVQLLSNGHYHVMVTNAGGGYSRCKDLAVTRWHEDTTRDHWGTFCYIRDVASGAFWSTAHQPTLVPAEHYEAIFSEGRAEFRRRDHDFDTHLDIVVSPEDDIELRRVRITNDSPLRRTIEVTSYAEVVLASAASDTLHPAFSKLFVQTEIVDPLQAILCTRRPRALDEHSPWLFHLMAVHEGDSSGISYETDRAQFIGRGKTLVAPHAMTAVDHLSGSVGAVLDPIVAIRHRITLEPEASVTLDMVIGIAATREASLQLVEKYRDRRLANRVFDLAWTHSQVVLRQLNASEAEAQLYARLANLVIYSHALLRADASTLISNHRGQSGLWAHAISGDLPIVLLQIKDLDNIELVRQLVKAHAYWRLKGLTVDLVIWNEDREGYRQVLQEQIMGLIAWGVEAHVIDRPGGIFVRHADQISSEDRILIQSVARAILSDSKGSLTDQVNRWSLTEVRVPPFKPSRYPFHDPQAVGSLLPRDDLILFNGLGGFTADGREYVMTPAADQTTPAPWVNVLANPHFGTVISESGQAYTWRENAHEYRLTPWHNDPVSDLSGEALYLRDEDSGEFWSPTALPCPGAGAYISRHGFGYSVFEHNENGIYSELTVCVALDASVKFSVLKVRNASGRTRQLSATGYVEWVLGDLTPKSAPHIITECTAPIGALFARNPYSMEFAERVAFFAVDDRNHTFTGDRAEFIGRNGTLRHPAALQRAYLSGKVGAALDPCAAIQVSFELAAGHEREIVFKLGAGRDMHDAQALVQRFRGVEATRNALKQVQDYWVKTLSTVQVETPDAAVNMLANGWLLYQTLGCRLWGRSGYYQSGGAFGFRDQLQDVMALVHAEPHKVREHLLLCAGHQFAEGDVQHWWHPPSDRGVRTQCSDDYLWLPLVTCRYILTTGDRAVLDEQRGFLSGRAVNAGEDSYYDLPGHSAEVASLYQHCVRAILHGLRLGEHGLPLMGSGDWNDGMNLVGIEGKGESIWLGFFLCEVLGQFAELARLHNDIPFAERCQQERYQLHQNLERHGWDGAWYRRAYFDDGTPLGSSTNPECQIDSIAQSWSVLSGIGSPERSLQAMQSLNTHLVRRDHALVQLLDPPFNTSDLNPGYIRGYVPGVRENGGQYTHAAIWAAMAFARLGDSERAWELLGMINPVNHGTSADGIATYKVEPYVVAADVYGIAPHTGRGGWTWYTGSASWMYRLITESLLGLRREGDSLRFEPSLPQDWSTFKMRYRYRETVYHIIIQQVVGAASVSLDGLEQQNGSIPLVDDRVEHQVTVLHTLHTGK</sequence>
<feature type="transmembrane region" description="Helical" evidence="3">
    <location>
        <begin position="425"/>
        <end position="445"/>
    </location>
</feature>
<evidence type="ECO:0000256" key="2">
    <source>
        <dbReference type="ARBA" id="ARBA00022679"/>
    </source>
</evidence>
<dbReference type="PANTHER" id="PTHR37469:SF2">
    <property type="entry name" value="CELLOBIONIC ACID PHOSPHORYLASE"/>
    <property type="match status" value="1"/>
</dbReference>
<dbReference type="InterPro" id="IPR019282">
    <property type="entry name" value="Glycoamylase-like_cons_dom"/>
</dbReference>
<feature type="domain" description="Glycosyl hydrolase 94 supersandwich" evidence="4">
    <location>
        <begin position="2068"/>
        <end position="2336"/>
    </location>
</feature>
<feature type="transmembrane region" description="Helical" evidence="3">
    <location>
        <begin position="457"/>
        <end position="480"/>
    </location>
</feature>
<dbReference type="InterPro" id="IPR012341">
    <property type="entry name" value="6hp_glycosidase-like_sf"/>
</dbReference>
<dbReference type="PANTHER" id="PTHR37469">
    <property type="entry name" value="CELLOBIONIC ACID PHOSPHORYLASE-RELATED"/>
    <property type="match status" value="1"/>
</dbReference>
<keyword evidence="8" id="KW-1185">Reference proteome</keyword>
<dbReference type="InterPro" id="IPR033432">
    <property type="entry name" value="GH94_catalytic"/>
</dbReference>
<gene>
    <name evidence="7" type="ORF">RCF98_14100</name>
</gene>